<evidence type="ECO:0000313" key="10">
    <source>
        <dbReference type="Proteomes" id="UP000195540"/>
    </source>
</evidence>
<dbReference type="CDD" id="cd00546">
    <property type="entry name" value="QFR_TypeD_subunitC"/>
    <property type="match status" value="1"/>
</dbReference>
<dbReference type="SUPFAM" id="SSF81343">
    <property type="entry name" value="Fumarate reductase respiratory complex transmembrane subunits"/>
    <property type="match status" value="1"/>
</dbReference>
<dbReference type="NCBIfam" id="NF003445">
    <property type="entry name" value="PRK04987.1"/>
    <property type="match status" value="1"/>
</dbReference>
<keyword evidence="1 5" id="KW-1003">Cell membrane</keyword>
<dbReference type="EMBL" id="ABKSPD020000001">
    <property type="protein sequence ID" value="EKW9774280.1"/>
    <property type="molecule type" value="Genomic_DNA"/>
</dbReference>
<dbReference type="Proteomes" id="UP001171165">
    <property type="component" value="Unassembled WGS sequence"/>
</dbReference>
<dbReference type="Proteomes" id="UP000195540">
    <property type="component" value="Chromosome"/>
</dbReference>
<comment type="subunit">
    <text evidence="5">Part of an enzyme complex containing four subunits: a flavoprotein (FrdA), an iron-sulfur protein (FrdB), and two hydrophobic anchor proteins (FrdC and FrdD).</text>
</comment>
<dbReference type="HAMAP" id="MF_00708">
    <property type="entry name" value="Fumarate_red_C"/>
    <property type="match status" value="1"/>
</dbReference>
<dbReference type="OMA" id="MTATWWQ"/>
<evidence type="ECO:0000313" key="12">
    <source>
        <dbReference type="Proteomes" id="UP001171165"/>
    </source>
</evidence>
<dbReference type="OrthoDB" id="8909678at2"/>
<keyword evidence="7" id="KW-0560">Oxidoreductase</keyword>
<keyword evidence="2 5" id="KW-0812">Transmembrane</keyword>
<dbReference type="GeneID" id="6800660"/>
<dbReference type="RefSeq" id="WP_004245411.1">
    <property type="nucleotide sequence ID" value="NZ_ABFCQN020000042.1"/>
</dbReference>
<dbReference type="InterPro" id="IPR003510">
    <property type="entry name" value="Fumarate_red_C"/>
</dbReference>
<reference evidence="6 10" key="1">
    <citation type="submission" date="2017-05" db="EMBL/GenBank/DDBJ databases">
        <title>Whole genome sequencing of Proteus mirabilis AR_0155.</title>
        <authorList>
            <person name="Conlan S."/>
            <person name="Thomas P.J."/>
            <person name="Mullikin J."/>
            <person name="Frank K.M."/>
            <person name="Segre J.A."/>
        </authorList>
    </citation>
    <scope>NUCLEOTIDE SEQUENCE [LARGE SCALE GENOMIC DNA]</scope>
    <source>
        <strain evidence="6 10">AR_0155</strain>
    </source>
</reference>
<feature type="transmembrane region" description="Helical" evidence="5">
    <location>
        <begin position="33"/>
        <end position="50"/>
    </location>
</feature>
<reference evidence="8" key="3">
    <citation type="submission" date="2021-05" db="EMBL/GenBank/DDBJ databases">
        <title>First report of NDM-5 and VEB-6 producing Proteus mirabilis isolated from blood of a sepsis patient in Kolkata, India.</title>
        <authorList>
            <person name="Halder G."/>
            <person name="Chaudhuri B."/>
            <person name="Dutta S."/>
        </authorList>
    </citation>
    <scope>NUCLEOTIDE SEQUENCE [LARGE SCALE GENOMIC DNA]</scope>
    <source>
        <strain evidence="8">7049</strain>
    </source>
</reference>
<protein>
    <recommendedName>
        <fullName evidence="5">Fumarate reductase subunit C</fullName>
    </recommendedName>
    <alternativeName>
        <fullName evidence="5">Fumarate reductase 15 kDa hydrophobic protein</fullName>
    </alternativeName>
    <alternativeName>
        <fullName evidence="5">Quinol-fumarate reductase subunit C</fullName>
        <shortName evidence="5">QFR subunit C</shortName>
    </alternativeName>
</protein>
<evidence type="ECO:0000313" key="11">
    <source>
        <dbReference type="Proteomes" id="UP000251485"/>
    </source>
</evidence>
<evidence type="ECO:0000256" key="1">
    <source>
        <dbReference type="ARBA" id="ARBA00022475"/>
    </source>
</evidence>
<keyword evidence="3 5" id="KW-1133">Transmembrane helix</keyword>
<evidence type="ECO:0000313" key="9">
    <source>
        <dbReference type="EMBL" id="SPZ01608.1"/>
    </source>
</evidence>
<dbReference type="STRING" id="584.AOUC001_16780"/>
<evidence type="ECO:0000256" key="4">
    <source>
        <dbReference type="ARBA" id="ARBA00023136"/>
    </source>
</evidence>
<evidence type="ECO:0000313" key="6">
    <source>
        <dbReference type="EMBL" id="ARX36346.1"/>
    </source>
</evidence>
<comment type="similarity">
    <text evidence="5">Belongs to the FrdC family.</text>
</comment>
<comment type="subcellular location">
    <subcellularLocation>
        <location evidence="5">Cell membrane</location>
        <topology evidence="5">Multi-pass membrane protein</topology>
    </subcellularLocation>
</comment>
<comment type="function">
    <text evidence="5">Two distinct, membrane-bound, FAD-containing enzymes are responsible for the catalysis of fumarate and succinate interconversion; fumarate reductase is used in anaerobic growth, and succinate dehydrogenase is used in aerobic growth. Anchors the catalytic components of the fumarate reductase complex to the cell inner membrane, binds quinones.</text>
</comment>
<dbReference type="Gene3D" id="1.20.1300.10">
    <property type="entry name" value="Fumarate reductase/succinate dehydrogenase, transmembrane subunit"/>
    <property type="match status" value="1"/>
</dbReference>
<keyword evidence="4 5" id="KW-0472">Membrane</keyword>
<evidence type="ECO:0000256" key="3">
    <source>
        <dbReference type="ARBA" id="ARBA00022989"/>
    </source>
</evidence>
<dbReference type="Pfam" id="PF02300">
    <property type="entry name" value="Fumarate_red_C"/>
    <property type="match status" value="1"/>
</dbReference>
<dbReference type="EMBL" id="UAUE01000028">
    <property type="protein sequence ID" value="SPZ01608.1"/>
    <property type="molecule type" value="Genomic_DNA"/>
</dbReference>
<feature type="transmembrane region" description="Helical" evidence="5">
    <location>
        <begin position="109"/>
        <end position="130"/>
    </location>
</feature>
<reference evidence="9 11" key="2">
    <citation type="submission" date="2018-06" db="EMBL/GenBank/DDBJ databases">
        <authorList>
            <consortium name="Pathogen Informatics"/>
            <person name="Doyle S."/>
        </authorList>
    </citation>
    <scope>NUCLEOTIDE SEQUENCE [LARGE SCALE GENOMIC DNA]</scope>
    <source>
        <strain evidence="9 11">NCTC10975</strain>
    </source>
</reference>
<dbReference type="AlphaFoldDB" id="A0A1Z1T0Z6"/>
<dbReference type="PIRSF" id="PIRSF000180">
    <property type="entry name" value="FrdC"/>
    <property type="match status" value="1"/>
</dbReference>
<dbReference type="SMR" id="A0A1Z1T0Z6"/>
<dbReference type="GO" id="GO:0005886">
    <property type="term" value="C:plasma membrane"/>
    <property type="evidence" value="ECO:0007669"/>
    <property type="project" value="UniProtKB-SubCell"/>
</dbReference>
<reference evidence="7" key="4">
    <citation type="submission" date="2023-06" db="EMBL/GenBank/DDBJ databases">
        <authorList>
            <consortium name="Clinical and Environmental Microbiology Branch: Whole genome sequencing antimicrobial resistance pathogens in the healthcare setting"/>
        </authorList>
    </citation>
    <scope>NUCLEOTIDE SEQUENCE</scope>
    <source>
        <strain evidence="7">Microbial</strain>
    </source>
</reference>
<evidence type="ECO:0000256" key="2">
    <source>
        <dbReference type="ARBA" id="ARBA00022692"/>
    </source>
</evidence>
<dbReference type="GO" id="GO:0000104">
    <property type="term" value="F:succinate dehydrogenase activity"/>
    <property type="evidence" value="ECO:0007669"/>
    <property type="project" value="UniProtKB-UniRule"/>
</dbReference>
<proteinExistence type="inferred from homology"/>
<evidence type="ECO:0000313" key="7">
    <source>
        <dbReference type="EMBL" id="EKW9774280.1"/>
    </source>
</evidence>
<dbReference type="EMBL" id="CP021694">
    <property type="protein sequence ID" value="ARX36346.1"/>
    <property type="molecule type" value="Genomic_DNA"/>
</dbReference>
<evidence type="ECO:0000256" key="5">
    <source>
        <dbReference type="HAMAP-Rule" id="MF_00708"/>
    </source>
</evidence>
<sequence>MTTKRKPYVRGMQPNWWTKLGFYRFYITREGTCLPQLWFSLVVLFGVFALKNGPESWAGFVGFLSNPIVMLINIVTLIATVFHTATWFKLAPKAVNIVVKDEKLPQEPIVRGLWGLTIVVTVVILAVALIV</sequence>
<evidence type="ECO:0000313" key="8">
    <source>
        <dbReference type="EMBL" id="MEY2344970.1"/>
    </source>
</evidence>
<gene>
    <name evidence="5 7" type="primary">frdC</name>
    <name evidence="6" type="ORF">AM402_20130</name>
    <name evidence="8" type="ORF">I3679_016900</name>
    <name evidence="9" type="ORF">NCTC10975_04256</name>
    <name evidence="7" type="ORF">PW210_000028</name>
</gene>
<name>A0A1Z1T0Z6_PROMI</name>
<dbReference type="KEGG" id="pvl:AOB99_02180"/>
<organism evidence="7 12">
    <name type="scientific">Proteus mirabilis</name>
    <dbReference type="NCBI Taxonomy" id="584"/>
    <lineage>
        <taxon>Bacteria</taxon>
        <taxon>Pseudomonadati</taxon>
        <taxon>Pseudomonadota</taxon>
        <taxon>Gammaproteobacteria</taxon>
        <taxon>Enterobacterales</taxon>
        <taxon>Morganellaceae</taxon>
        <taxon>Proteus</taxon>
    </lineage>
</organism>
<accession>A0A1Z1T0Z6</accession>
<dbReference type="EMBL" id="JADQCH020000002">
    <property type="protein sequence ID" value="MEY2344970.1"/>
    <property type="molecule type" value="Genomic_DNA"/>
</dbReference>
<dbReference type="InterPro" id="IPR034804">
    <property type="entry name" value="SQR/QFR_C/D"/>
</dbReference>
<dbReference type="Proteomes" id="UP000251485">
    <property type="component" value="Unassembled WGS sequence"/>
</dbReference>
<feature type="transmembrane region" description="Helical" evidence="5">
    <location>
        <begin position="70"/>
        <end position="88"/>
    </location>
</feature>
<dbReference type="GO" id="GO:0045283">
    <property type="term" value="C:fumarate reductase complex"/>
    <property type="evidence" value="ECO:0007669"/>
    <property type="project" value="UniProtKB-UniRule"/>
</dbReference>